<proteinExistence type="predicted"/>
<comment type="caution">
    <text evidence="3">The sequence shown here is derived from an EMBL/GenBank/DDBJ whole genome shotgun (WGS) entry which is preliminary data.</text>
</comment>
<dbReference type="AlphaFoldDB" id="A0AAW2LBB2"/>
<dbReference type="EMBL" id="JACGWJ010000025">
    <property type="protein sequence ID" value="KAL0315640.1"/>
    <property type="molecule type" value="Genomic_DNA"/>
</dbReference>
<organism evidence="3">
    <name type="scientific">Sesamum radiatum</name>
    <name type="common">Black benniseed</name>
    <dbReference type="NCBI Taxonomy" id="300843"/>
    <lineage>
        <taxon>Eukaryota</taxon>
        <taxon>Viridiplantae</taxon>
        <taxon>Streptophyta</taxon>
        <taxon>Embryophyta</taxon>
        <taxon>Tracheophyta</taxon>
        <taxon>Spermatophyta</taxon>
        <taxon>Magnoliopsida</taxon>
        <taxon>eudicotyledons</taxon>
        <taxon>Gunneridae</taxon>
        <taxon>Pentapetalae</taxon>
        <taxon>asterids</taxon>
        <taxon>lamiids</taxon>
        <taxon>Lamiales</taxon>
        <taxon>Pedaliaceae</taxon>
        <taxon>Sesamum</taxon>
    </lineage>
</organism>
<dbReference type="Gene3D" id="3.30.70.330">
    <property type="match status" value="1"/>
</dbReference>
<feature type="domain" description="RRM" evidence="2">
    <location>
        <begin position="7"/>
        <end position="49"/>
    </location>
</feature>
<evidence type="ECO:0000256" key="1">
    <source>
        <dbReference type="PROSITE-ProRule" id="PRU00176"/>
    </source>
</evidence>
<dbReference type="SUPFAM" id="SSF54928">
    <property type="entry name" value="RNA-binding domain, RBD"/>
    <property type="match status" value="1"/>
</dbReference>
<keyword evidence="1" id="KW-0694">RNA-binding</keyword>
<reference evidence="3" key="2">
    <citation type="journal article" date="2024" name="Plant">
        <title>Genomic evolution and insights into agronomic trait innovations of Sesamum species.</title>
        <authorList>
            <person name="Miao H."/>
            <person name="Wang L."/>
            <person name="Qu L."/>
            <person name="Liu H."/>
            <person name="Sun Y."/>
            <person name="Le M."/>
            <person name="Wang Q."/>
            <person name="Wei S."/>
            <person name="Zheng Y."/>
            <person name="Lin W."/>
            <person name="Duan Y."/>
            <person name="Cao H."/>
            <person name="Xiong S."/>
            <person name="Wang X."/>
            <person name="Wei L."/>
            <person name="Li C."/>
            <person name="Ma Q."/>
            <person name="Ju M."/>
            <person name="Zhao R."/>
            <person name="Li G."/>
            <person name="Mu C."/>
            <person name="Tian Q."/>
            <person name="Mei H."/>
            <person name="Zhang T."/>
            <person name="Gao T."/>
            <person name="Zhang H."/>
        </authorList>
    </citation>
    <scope>NUCLEOTIDE SEQUENCE</scope>
    <source>
        <strain evidence="3">G02</strain>
    </source>
</reference>
<evidence type="ECO:0000259" key="2">
    <source>
        <dbReference type="PROSITE" id="PS50102"/>
    </source>
</evidence>
<dbReference type="InterPro" id="IPR035979">
    <property type="entry name" value="RBD_domain_sf"/>
</dbReference>
<sequence>MTIDDNSSIYVGGLPYDITEENLRRVFDIYGAVLAVKVFSPLIFTYFSSAYTHGCLFCGVHDFMPSNSKVLLEDLRYGDYALNFASGF</sequence>
<protein>
    <recommendedName>
        <fullName evidence="2">RRM domain-containing protein</fullName>
    </recommendedName>
</protein>
<evidence type="ECO:0000313" key="3">
    <source>
        <dbReference type="EMBL" id="KAL0315640.1"/>
    </source>
</evidence>
<dbReference type="InterPro" id="IPR012677">
    <property type="entry name" value="Nucleotide-bd_a/b_plait_sf"/>
</dbReference>
<reference evidence="3" key="1">
    <citation type="submission" date="2020-06" db="EMBL/GenBank/DDBJ databases">
        <authorList>
            <person name="Li T."/>
            <person name="Hu X."/>
            <person name="Zhang T."/>
            <person name="Song X."/>
            <person name="Zhang H."/>
            <person name="Dai N."/>
            <person name="Sheng W."/>
            <person name="Hou X."/>
            <person name="Wei L."/>
        </authorList>
    </citation>
    <scope>NUCLEOTIDE SEQUENCE</scope>
    <source>
        <strain evidence="3">G02</strain>
        <tissue evidence="3">Leaf</tissue>
    </source>
</reference>
<dbReference type="GO" id="GO:0003723">
    <property type="term" value="F:RNA binding"/>
    <property type="evidence" value="ECO:0007669"/>
    <property type="project" value="UniProtKB-UniRule"/>
</dbReference>
<dbReference type="Pfam" id="PF00076">
    <property type="entry name" value="RRM_1"/>
    <property type="match status" value="1"/>
</dbReference>
<dbReference type="PROSITE" id="PS50102">
    <property type="entry name" value="RRM"/>
    <property type="match status" value="1"/>
</dbReference>
<dbReference type="InterPro" id="IPR000504">
    <property type="entry name" value="RRM_dom"/>
</dbReference>
<accession>A0AAW2LBB2</accession>
<gene>
    <name evidence="3" type="ORF">Sradi_5442200</name>
</gene>
<name>A0AAW2LBB2_SESRA</name>